<feature type="region of interest" description="Disordered" evidence="1">
    <location>
        <begin position="62"/>
        <end position="81"/>
    </location>
</feature>
<dbReference type="GO" id="GO:0031267">
    <property type="term" value="F:small GTPase binding"/>
    <property type="evidence" value="ECO:0007669"/>
    <property type="project" value="TreeGrafter"/>
</dbReference>
<dbReference type="InterPro" id="IPR050302">
    <property type="entry name" value="Rab_GAP_TBC_domain"/>
</dbReference>
<feature type="region of interest" description="Disordered" evidence="1">
    <location>
        <begin position="205"/>
        <end position="285"/>
    </location>
</feature>
<dbReference type="Gene3D" id="1.10.472.80">
    <property type="entry name" value="Ypt/Rab-GAP domain of gyp1p, domain 3"/>
    <property type="match status" value="1"/>
</dbReference>
<evidence type="ECO:0000313" key="3">
    <source>
        <dbReference type="EMBL" id="KAG2183045.1"/>
    </source>
</evidence>
<gene>
    <name evidence="3" type="ORF">INT44_006026</name>
</gene>
<dbReference type="SUPFAM" id="SSF47923">
    <property type="entry name" value="Ypt/Rab-GAP domain of gyp1p"/>
    <property type="match status" value="2"/>
</dbReference>
<dbReference type="PANTHER" id="PTHR47219:SF15">
    <property type="entry name" value="TBC1 DOMAIN FAMILY MEMBER 12 ISOFORM X1"/>
    <property type="match status" value="1"/>
</dbReference>
<feature type="compositionally biased region" description="Basic and acidic residues" evidence="1">
    <location>
        <begin position="589"/>
        <end position="601"/>
    </location>
</feature>
<feature type="compositionally biased region" description="Acidic residues" evidence="1">
    <location>
        <begin position="563"/>
        <end position="584"/>
    </location>
</feature>
<dbReference type="SMART" id="SM00164">
    <property type="entry name" value="TBC"/>
    <property type="match status" value="1"/>
</dbReference>
<name>A0A8H7Q0F8_9FUNG</name>
<keyword evidence="4" id="KW-1185">Reference proteome</keyword>
<feature type="compositionally biased region" description="Basic and acidic residues" evidence="1">
    <location>
        <begin position="445"/>
        <end position="457"/>
    </location>
</feature>
<dbReference type="InterPro" id="IPR000195">
    <property type="entry name" value="Rab-GAP-TBC_dom"/>
</dbReference>
<evidence type="ECO:0000259" key="2">
    <source>
        <dbReference type="PROSITE" id="PS50086"/>
    </source>
</evidence>
<dbReference type="PROSITE" id="PS50086">
    <property type="entry name" value="TBC_RABGAP"/>
    <property type="match status" value="1"/>
</dbReference>
<feature type="region of interest" description="Disordered" evidence="1">
    <location>
        <begin position="546"/>
        <end position="601"/>
    </location>
</feature>
<dbReference type="Gene3D" id="1.10.8.270">
    <property type="entry name" value="putative rabgap domain of human tbc1 domain family member 14 like domains"/>
    <property type="match status" value="1"/>
</dbReference>
<sequence length="850" mass="95496">MSQLDHTSNRDEAEDSFVDLSLDEAMAAENLSNRLETVNLSESPPHSTTPQNDAAHHNTISTLHQSSNPRKPQDRLSPLTMGADDVLDDLTSTLDSPVEPPSGEVTVHHAQLHQPEPDPTVRTRHYGSAESRYDHLFEEVSLDLPRDPNPIISSPTSSRFFKLMSRKPSPPTVPDENTFGEANADLSGPFFSISDVLEDTQAVVGPRSGGTQLKVGKSTPTGGARRGIQEHDIVAKSGGSSSKALKRRSSLNPFSRTPKQHPSALETVISKTRPVTLPPKNPVEEKRHLQQHEIMMKRAKAVEAKKEKQFYKKKEERDKQMMMNVKIWEEDILPYWHTKRQEKQTRDLWIKGLPPRCRGRIWTLAIGNSLNIPKETFYMYVKQQPKLPSGATSHGTADVYNSPDYKRLSNSTSAVPTPNKFSKSESYLQYSKSGGDLPNTNPKNEPFDPSKRSDISIHRKGRTSSLEVLKSDDNQSESSRRVSVSSSASDMESRNGKMKSFVMERQFVDDSKHPGGHYDIMEREPSLPTENGHAIGIHYTDHMRPIHTMNTTDSPSNALSDVNLDDDDDDDDDDDNSEELDNNGEDNAITEREDTQDRWSHNRMDLETEAYNYKVITEDILRTLPSLCVFQVNGPMYGPLREVLRAYTTYRTDVGYVRGTSFLAGMFLLNLESDRAFIALCNLIQKSRVLSAMFSNSEEGVRGYAKVFNVLFAENLPKLFLHFRNLSLTPNNYLTDWLTTVFASVLPLELSSRLWDLFLLQGDIILFKAGLVVLKYLEPLLWGGSYGETVRTLNMGFVGEERGEELNAVMAVSGNITQGEQDRFFDEIMGSGGIRVDEAKFAELVRVHLS</sequence>
<feature type="domain" description="Rab-GAP TBC" evidence="2">
    <location>
        <begin position="352"/>
        <end position="762"/>
    </location>
</feature>
<organism evidence="3 4">
    <name type="scientific">Umbelopsis vinacea</name>
    <dbReference type="NCBI Taxonomy" id="44442"/>
    <lineage>
        <taxon>Eukaryota</taxon>
        <taxon>Fungi</taxon>
        <taxon>Fungi incertae sedis</taxon>
        <taxon>Mucoromycota</taxon>
        <taxon>Mucoromycotina</taxon>
        <taxon>Umbelopsidomycetes</taxon>
        <taxon>Umbelopsidales</taxon>
        <taxon>Umbelopsidaceae</taxon>
        <taxon>Umbelopsis</taxon>
    </lineage>
</organism>
<feature type="compositionally biased region" description="Polar residues" evidence="1">
    <location>
        <begin position="408"/>
        <end position="443"/>
    </location>
</feature>
<dbReference type="PANTHER" id="PTHR47219">
    <property type="entry name" value="RAB GTPASE-ACTIVATING PROTEIN 1-LIKE"/>
    <property type="match status" value="1"/>
</dbReference>
<reference evidence="3" key="1">
    <citation type="submission" date="2020-12" db="EMBL/GenBank/DDBJ databases">
        <title>Metabolic potential, ecology and presence of endohyphal bacteria is reflected in genomic diversity of Mucoromycotina.</title>
        <authorList>
            <person name="Muszewska A."/>
            <person name="Okrasinska A."/>
            <person name="Steczkiewicz K."/>
            <person name="Drgas O."/>
            <person name="Orlowska M."/>
            <person name="Perlinska-Lenart U."/>
            <person name="Aleksandrzak-Piekarczyk T."/>
            <person name="Szatraj K."/>
            <person name="Zielenkiewicz U."/>
            <person name="Pilsyk S."/>
            <person name="Malc E."/>
            <person name="Mieczkowski P."/>
            <person name="Kruszewska J.S."/>
            <person name="Biernat P."/>
            <person name="Pawlowska J."/>
        </authorList>
    </citation>
    <scope>NUCLEOTIDE SEQUENCE</scope>
    <source>
        <strain evidence="3">WA0000051536</strain>
    </source>
</reference>
<dbReference type="GO" id="GO:0005096">
    <property type="term" value="F:GTPase activator activity"/>
    <property type="evidence" value="ECO:0007669"/>
    <property type="project" value="TreeGrafter"/>
</dbReference>
<dbReference type="EMBL" id="JAEPRA010000007">
    <property type="protein sequence ID" value="KAG2183045.1"/>
    <property type="molecule type" value="Genomic_DNA"/>
</dbReference>
<feature type="region of interest" description="Disordered" evidence="1">
    <location>
        <begin position="1"/>
        <end position="21"/>
    </location>
</feature>
<dbReference type="AlphaFoldDB" id="A0A8H7Q0F8"/>
<dbReference type="Gene3D" id="1.10.10.750">
    <property type="entry name" value="Ypt/Rab-GAP domain of gyp1p, domain 1"/>
    <property type="match status" value="1"/>
</dbReference>
<dbReference type="InterPro" id="IPR035969">
    <property type="entry name" value="Rab-GAP_TBC_sf"/>
</dbReference>
<protein>
    <recommendedName>
        <fullName evidence="2">Rab-GAP TBC domain-containing protein</fullName>
    </recommendedName>
</protein>
<feature type="region of interest" description="Disordered" evidence="1">
    <location>
        <begin position="402"/>
        <end position="501"/>
    </location>
</feature>
<dbReference type="Proteomes" id="UP000612746">
    <property type="component" value="Unassembled WGS sequence"/>
</dbReference>
<evidence type="ECO:0000313" key="4">
    <source>
        <dbReference type="Proteomes" id="UP000612746"/>
    </source>
</evidence>
<comment type="caution">
    <text evidence="3">The sequence shown here is derived from an EMBL/GenBank/DDBJ whole genome shotgun (WGS) entry which is preliminary data.</text>
</comment>
<dbReference type="Pfam" id="PF00566">
    <property type="entry name" value="RabGAP-TBC"/>
    <property type="match status" value="1"/>
</dbReference>
<accession>A0A8H7Q0F8</accession>
<dbReference type="OrthoDB" id="289721at2759"/>
<feature type="compositionally biased region" description="Low complexity" evidence="1">
    <location>
        <begin position="481"/>
        <end position="490"/>
    </location>
</feature>
<evidence type="ECO:0000256" key="1">
    <source>
        <dbReference type="SAM" id="MobiDB-lite"/>
    </source>
</evidence>
<proteinExistence type="predicted"/>
<feature type="region of interest" description="Disordered" evidence="1">
    <location>
        <begin position="97"/>
        <end position="121"/>
    </location>
</feature>